<dbReference type="Proteomes" id="UP000800038">
    <property type="component" value="Unassembled WGS sequence"/>
</dbReference>
<reference evidence="1" key="1">
    <citation type="journal article" date="2020" name="Stud. Mycol.">
        <title>101 Dothideomycetes genomes: a test case for predicting lifestyles and emergence of pathogens.</title>
        <authorList>
            <person name="Haridas S."/>
            <person name="Albert R."/>
            <person name="Binder M."/>
            <person name="Bloem J."/>
            <person name="Labutti K."/>
            <person name="Salamov A."/>
            <person name="Andreopoulos B."/>
            <person name="Baker S."/>
            <person name="Barry K."/>
            <person name="Bills G."/>
            <person name="Bluhm B."/>
            <person name="Cannon C."/>
            <person name="Castanera R."/>
            <person name="Culley D."/>
            <person name="Daum C."/>
            <person name="Ezra D."/>
            <person name="Gonzalez J."/>
            <person name="Henrissat B."/>
            <person name="Kuo A."/>
            <person name="Liang C."/>
            <person name="Lipzen A."/>
            <person name="Lutzoni F."/>
            <person name="Magnuson J."/>
            <person name="Mondo S."/>
            <person name="Nolan M."/>
            <person name="Ohm R."/>
            <person name="Pangilinan J."/>
            <person name="Park H.-J."/>
            <person name="Ramirez L."/>
            <person name="Alfaro M."/>
            <person name="Sun H."/>
            <person name="Tritt A."/>
            <person name="Yoshinaga Y."/>
            <person name="Zwiers L.-H."/>
            <person name="Turgeon B."/>
            <person name="Goodwin S."/>
            <person name="Spatafora J."/>
            <person name="Crous P."/>
            <person name="Grigoriev I."/>
        </authorList>
    </citation>
    <scope>NUCLEOTIDE SEQUENCE</scope>
    <source>
        <strain evidence="1">CBS 161.51</strain>
    </source>
</reference>
<evidence type="ECO:0000313" key="2">
    <source>
        <dbReference type="Proteomes" id="UP000800038"/>
    </source>
</evidence>
<keyword evidence="2" id="KW-1185">Reference proteome</keyword>
<sequence length="57" mass="6522">EGNESTWRQLRHLFDSAVKDTIVVEAKKLSDTLHSLQVQNELLHHKNKGLRTALSTK</sequence>
<name>A0A6A5SAS6_9PLEO</name>
<feature type="non-terminal residue" evidence="1">
    <location>
        <position position="1"/>
    </location>
</feature>
<dbReference type="EMBL" id="ML976259">
    <property type="protein sequence ID" value="KAF1935526.1"/>
    <property type="molecule type" value="Genomic_DNA"/>
</dbReference>
<dbReference type="OrthoDB" id="3795249at2759"/>
<organism evidence="1 2">
    <name type="scientific">Clathrospora elynae</name>
    <dbReference type="NCBI Taxonomy" id="706981"/>
    <lineage>
        <taxon>Eukaryota</taxon>
        <taxon>Fungi</taxon>
        <taxon>Dikarya</taxon>
        <taxon>Ascomycota</taxon>
        <taxon>Pezizomycotina</taxon>
        <taxon>Dothideomycetes</taxon>
        <taxon>Pleosporomycetidae</taxon>
        <taxon>Pleosporales</taxon>
        <taxon>Diademaceae</taxon>
        <taxon>Clathrospora</taxon>
    </lineage>
</organism>
<protein>
    <submittedName>
        <fullName evidence="1">Uncharacterized protein</fullName>
    </submittedName>
</protein>
<gene>
    <name evidence="1" type="ORF">EJ02DRAFT_361324</name>
</gene>
<dbReference type="AlphaFoldDB" id="A0A6A5SAS6"/>
<accession>A0A6A5SAS6</accession>
<proteinExistence type="predicted"/>
<evidence type="ECO:0000313" key="1">
    <source>
        <dbReference type="EMBL" id="KAF1935526.1"/>
    </source>
</evidence>